<gene>
    <name evidence="2" type="ORF">F6J89_24935</name>
</gene>
<reference evidence="2" key="1">
    <citation type="submission" date="2019-11" db="EMBL/GenBank/DDBJ databases">
        <title>Genomic insights into an expanded diversity of filamentous marine cyanobacteria reveals the extraordinary biosynthetic potential of Moorea and Okeania.</title>
        <authorList>
            <person name="Ferreira Leao T."/>
            <person name="Wang M."/>
            <person name="Moss N."/>
            <person name="Da Silva R."/>
            <person name="Sanders J."/>
            <person name="Nurk S."/>
            <person name="Gurevich A."/>
            <person name="Humphrey G."/>
            <person name="Reher R."/>
            <person name="Zhu Q."/>
            <person name="Belda-Ferre P."/>
            <person name="Glukhov E."/>
            <person name="Rex R."/>
            <person name="Dorrestein P.C."/>
            <person name="Knight R."/>
            <person name="Pevzner P."/>
            <person name="Gerwick W.H."/>
            <person name="Gerwick L."/>
        </authorList>
    </citation>
    <scope>NUCLEOTIDE SEQUENCE</scope>
    <source>
        <strain evidence="2">SIO1C4</strain>
    </source>
</reference>
<evidence type="ECO:0000313" key="2">
    <source>
        <dbReference type="EMBL" id="NER30773.1"/>
    </source>
</evidence>
<dbReference type="SUPFAM" id="SSF46894">
    <property type="entry name" value="C-terminal effector domain of the bipartite response regulators"/>
    <property type="match status" value="1"/>
</dbReference>
<dbReference type="SMART" id="SM00421">
    <property type="entry name" value="HTH_LUXR"/>
    <property type="match status" value="1"/>
</dbReference>
<name>A0A6B3NGI0_9CYAN</name>
<dbReference type="InterPro" id="IPR016032">
    <property type="entry name" value="Sig_transdc_resp-reg_C-effctor"/>
</dbReference>
<protein>
    <submittedName>
        <fullName evidence="2">Helix-turn-helix transcriptional regulator</fullName>
    </submittedName>
</protein>
<sequence length="188" mass="22147">MIEDLINGILILNTQGQMIYANYQVMRLFRKLKQSKSATTLLPEDTSLPEEVCHICQYLIETRNLFPNQIWQLETEIITDSYIFLKIKARWLILESESNPFLLVTVEDKRQTSQKIIMEDAKKYGLTDREMEVWLLHQDDYTYKEIAADLDITPNTVKKHMKSIYVKRRKFLEKGDMGRGGEGETLFF</sequence>
<dbReference type="GO" id="GO:0003677">
    <property type="term" value="F:DNA binding"/>
    <property type="evidence" value="ECO:0007669"/>
    <property type="project" value="InterPro"/>
</dbReference>
<dbReference type="InterPro" id="IPR036388">
    <property type="entry name" value="WH-like_DNA-bd_sf"/>
</dbReference>
<evidence type="ECO:0000259" key="1">
    <source>
        <dbReference type="PROSITE" id="PS00622"/>
    </source>
</evidence>
<organism evidence="2">
    <name type="scientific">Symploca sp. SIO1C4</name>
    <dbReference type="NCBI Taxonomy" id="2607765"/>
    <lineage>
        <taxon>Bacteria</taxon>
        <taxon>Bacillati</taxon>
        <taxon>Cyanobacteriota</taxon>
        <taxon>Cyanophyceae</taxon>
        <taxon>Coleofasciculales</taxon>
        <taxon>Coleofasciculaceae</taxon>
        <taxon>Symploca</taxon>
    </lineage>
</organism>
<proteinExistence type="predicted"/>
<dbReference type="CDD" id="cd06170">
    <property type="entry name" value="LuxR_C_like"/>
    <property type="match status" value="1"/>
</dbReference>
<dbReference type="PRINTS" id="PR00038">
    <property type="entry name" value="HTHLUXR"/>
</dbReference>
<dbReference type="Gene3D" id="1.10.10.10">
    <property type="entry name" value="Winged helix-like DNA-binding domain superfamily/Winged helix DNA-binding domain"/>
    <property type="match status" value="1"/>
</dbReference>
<dbReference type="InterPro" id="IPR000792">
    <property type="entry name" value="Tscrpt_reg_LuxR_C"/>
</dbReference>
<accession>A0A6B3NGI0</accession>
<dbReference type="GO" id="GO:0006355">
    <property type="term" value="P:regulation of DNA-templated transcription"/>
    <property type="evidence" value="ECO:0007669"/>
    <property type="project" value="InterPro"/>
</dbReference>
<dbReference type="PROSITE" id="PS00622">
    <property type="entry name" value="HTH_LUXR_1"/>
    <property type="match status" value="1"/>
</dbReference>
<dbReference type="AlphaFoldDB" id="A0A6B3NGI0"/>
<dbReference type="Pfam" id="PF00196">
    <property type="entry name" value="GerE"/>
    <property type="match status" value="1"/>
</dbReference>
<dbReference type="EMBL" id="JAAHFQ010000641">
    <property type="protein sequence ID" value="NER30773.1"/>
    <property type="molecule type" value="Genomic_DNA"/>
</dbReference>
<feature type="domain" description="HTH luxR-type" evidence="1">
    <location>
        <begin position="140"/>
        <end position="167"/>
    </location>
</feature>
<comment type="caution">
    <text evidence="2">The sequence shown here is derived from an EMBL/GenBank/DDBJ whole genome shotgun (WGS) entry which is preliminary data.</text>
</comment>